<comment type="caution">
    <text evidence="1">The sequence shown here is derived from an EMBL/GenBank/DDBJ whole genome shotgun (WGS) entry which is preliminary data.</text>
</comment>
<organism evidence="1 2">
    <name type="scientific">Pararhizobium capsulatum DSM 1112</name>
    <dbReference type="NCBI Taxonomy" id="1121113"/>
    <lineage>
        <taxon>Bacteria</taxon>
        <taxon>Pseudomonadati</taxon>
        <taxon>Pseudomonadota</taxon>
        <taxon>Alphaproteobacteria</taxon>
        <taxon>Hyphomicrobiales</taxon>
        <taxon>Rhizobiaceae</taxon>
        <taxon>Rhizobium/Agrobacterium group</taxon>
        <taxon>Pararhizobium</taxon>
    </lineage>
</organism>
<reference evidence="1 2" key="1">
    <citation type="submission" date="2023-07" db="EMBL/GenBank/DDBJ databases">
        <title>Genomic Encyclopedia of Type Strains, Phase IV (KMG-IV): sequencing the most valuable type-strain genomes for metagenomic binning, comparative biology and taxonomic classification.</title>
        <authorList>
            <person name="Goeker M."/>
        </authorList>
    </citation>
    <scope>NUCLEOTIDE SEQUENCE [LARGE SCALE GENOMIC DNA]</scope>
    <source>
        <strain evidence="1 2">DSM 1112</strain>
    </source>
</reference>
<proteinExistence type="predicted"/>
<evidence type="ECO:0000313" key="1">
    <source>
        <dbReference type="EMBL" id="MDQ0320627.1"/>
    </source>
</evidence>
<dbReference type="EMBL" id="JAUSVF010000001">
    <property type="protein sequence ID" value="MDQ0320627.1"/>
    <property type="molecule type" value="Genomic_DNA"/>
</dbReference>
<name>A0ABU0BRS4_9HYPH</name>
<sequence length="82" mass="8929">MLAALIFLAATLSADEMAGVTTPTEELKRLAMEAGDECRGYPSDARTLAGCAARDVYQDILESRDICNEGPFIEEDNWVGCR</sequence>
<dbReference type="RefSeq" id="WP_307230547.1">
    <property type="nucleotide sequence ID" value="NZ_JAUSVF010000001.1"/>
</dbReference>
<keyword evidence="2" id="KW-1185">Reference proteome</keyword>
<accession>A0ABU0BRS4</accession>
<evidence type="ECO:0000313" key="2">
    <source>
        <dbReference type="Proteomes" id="UP001230207"/>
    </source>
</evidence>
<gene>
    <name evidence="1" type="ORF">QO002_002765</name>
</gene>
<dbReference type="Proteomes" id="UP001230207">
    <property type="component" value="Unassembled WGS sequence"/>
</dbReference>
<protein>
    <submittedName>
        <fullName evidence="1">Uncharacterized protein</fullName>
    </submittedName>
</protein>